<evidence type="ECO:0000256" key="4">
    <source>
        <dbReference type="ARBA" id="ARBA00023306"/>
    </source>
</evidence>
<keyword evidence="1 5" id="KW-0963">Cytoplasm</keyword>
<dbReference type="Gene3D" id="1.10.10.10">
    <property type="entry name" value="Winged helix-like DNA-binding domain superfamily/Winged helix DNA-binding domain"/>
    <property type="match status" value="2"/>
</dbReference>
<evidence type="ECO:0000256" key="1">
    <source>
        <dbReference type="ARBA" id="ARBA00022490"/>
    </source>
</evidence>
<dbReference type="PIRSF" id="PIRSF019345">
    <property type="entry name" value="ScpB"/>
    <property type="match status" value="1"/>
</dbReference>
<dbReference type="Pfam" id="PF04079">
    <property type="entry name" value="SMC_ScpB"/>
    <property type="match status" value="1"/>
</dbReference>
<evidence type="ECO:0000256" key="5">
    <source>
        <dbReference type="HAMAP-Rule" id="MF_01804"/>
    </source>
</evidence>
<comment type="subunit">
    <text evidence="5">Homodimer. Homodimerization may be required to stabilize the binding of ScpA to the Smc head domains. Component of a cohesin-like complex composed of ScpA, ScpB and the Smc homodimer, in which ScpA and ScpB bind to the head domain of Smc. The presence of the three proteins is required for the association of the complex with DNA.</text>
</comment>
<dbReference type="RefSeq" id="WP_013773948.1">
    <property type="nucleotide sequence ID" value="NC_015516.1"/>
</dbReference>
<dbReference type="NCBIfam" id="TIGR00281">
    <property type="entry name" value="SMC-Scp complex subunit ScpB"/>
    <property type="match status" value="1"/>
</dbReference>
<reference evidence="6 7" key="1">
    <citation type="journal article" date="2011" name="J. Bacteriol.">
        <title>Complete genome sequence of Melissococcus plutonius ATCC 35311.</title>
        <authorList>
            <person name="Okumura K."/>
            <person name="Arai R."/>
            <person name="Okura M."/>
            <person name="Kirikae T."/>
            <person name="Takamatsu D."/>
            <person name="Osaki M."/>
            <person name="Miyoshi-Akiyama T."/>
        </authorList>
    </citation>
    <scope>NUCLEOTIDE SEQUENCE [LARGE SCALE GENOMIC DNA]</scope>
    <source>
        <strain evidence="7">ATCC 35311 / CIP 104052 / LMG 20360 / NCIMB 702443</strain>
    </source>
</reference>
<dbReference type="Proteomes" id="UP000008456">
    <property type="component" value="Chromosome"/>
</dbReference>
<organism evidence="6 7">
    <name type="scientific">Melissococcus plutonius (strain ATCC 35311 / DSM 29964 / CIP 104052 / LMG 20360 / NCIMB 702443)</name>
    <dbReference type="NCBI Taxonomy" id="940190"/>
    <lineage>
        <taxon>Bacteria</taxon>
        <taxon>Bacillati</taxon>
        <taxon>Bacillota</taxon>
        <taxon>Bacilli</taxon>
        <taxon>Lactobacillales</taxon>
        <taxon>Enterococcaceae</taxon>
        <taxon>Melissococcus</taxon>
    </lineage>
</organism>
<sequence length="196" mass="22199">MTMLGQLEAILFIVGNAGISLEEISILLDISTAKAYENLLLLKQNYQENTNYALMILETGNHFMLSTKTKYAPLIKKYAKSPISNSLSQAALETVAIIAYKQPISRIEIDEIRGVQSAGPIQKLVICQLIEEKGRLDGPGRAILYGTTDYFMDYFGLKNLEELPDIQQIEEKFNEEIPMDLFFDQQRESTSLEKEH</sequence>
<dbReference type="AlphaFoldDB" id="F3YAI2"/>
<dbReference type="HAMAP" id="MF_01804">
    <property type="entry name" value="ScpB"/>
    <property type="match status" value="1"/>
</dbReference>
<comment type="similarity">
    <text evidence="5">Belongs to the ScpB family.</text>
</comment>
<dbReference type="GO" id="GO:0006260">
    <property type="term" value="P:DNA replication"/>
    <property type="evidence" value="ECO:0007669"/>
    <property type="project" value="UniProtKB-UniRule"/>
</dbReference>
<keyword evidence="2 5" id="KW-0132">Cell division</keyword>
<evidence type="ECO:0000313" key="7">
    <source>
        <dbReference type="Proteomes" id="UP000008456"/>
    </source>
</evidence>
<evidence type="ECO:0000256" key="2">
    <source>
        <dbReference type="ARBA" id="ARBA00022618"/>
    </source>
</evidence>
<dbReference type="InterPro" id="IPR036388">
    <property type="entry name" value="WH-like_DNA-bd_sf"/>
</dbReference>
<accession>F3YAI2</accession>
<dbReference type="HOGENOM" id="CLU_045647_5_3_9"/>
<dbReference type="PANTHER" id="PTHR34298:SF2">
    <property type="entry name" value="SEGREGATION AND CONDENSATION PROTEIN B"/>
    <property type="match status" value="1"/>
</dbReference>
<dbReference type="GO" id="GO:0051301">
    <property type="term" value="P:cell division"/>
    <property type="evidence" value="ECO:0007669"/>
    <property type="project" value="UniProtKB-KW"/>
</dbReference>
<keyword evidence="4 5" id="KW-0131">Cell cycle</keyword>
<dbReference type="InterPro" id="IPR036390">
    <property type="entry name" value="WH_DNA-bd_sf"/>
</dbReference>
<dbReference type="KEGG" id="mps:MPTP_1056"/>
<dbReference type="GO" id="GO:0005737">
    <property type="term" value="C:cytoplasm"/>
    <property type="evidence" value="ECO:0007669"/>
    <property type="project" value="UniProtKB-SubCell"/>
</dbReference>
<dbReference type="STRING" id="940190.MPTP_1056"/>
<proteinExistence type="inferred from homology"/>
<evidence type="ECO:0000313" key="6">
    <source>
        <dbReference type="EMBL" id="BAK21510.1"/>
    </source>
</evidence>
<keyword evidence="3 5" id="KW-0159">Chromosome partition</keyword>
<dbReference type="GO" id="GO:0051304">
    <property type="term" value="P:chromosome separation"/>
    <property type="evidence" value="ECO:0007669"/>
    <property type="project" value="InterPro"/>
</dbReference>
<gene>
    <name evidence="5" type="primary">scpB</name>
    <name evidence="6" type="ordered locus">MPTP_1056</name>
</gene>
<dbReference type="EMBL" id="AP012200">
    <property type="protein sequence ID" value="BAK21510.1"/>
    <property type="molecule type" value="Genomic_DNA"/>
</dbReference>
<keyword evidence="7" id="KW-1185">Reference proteome</keyword>
<comment type="function">
    <text evidence="5">Participates in chromosomal partition during cell division. May act via the formation of a condensin-like complex containing Smc and ScpA that pull DNA away from mid-cell into both cell halves.</text>
</comment>
<comment type="subcellular location">
    <subcellularLocation>
        <location evidence="5">Cytoplasm</location>
    </subcellularLocation>
    <text evidence="5">Associated with two foci at the outer edges of the nucleoid region in young cells, and at four foci within both cell halves in older cells.</text>
</comment>
<dbReference type="PANTHER" id="PTHR34298">
    <property type="entry name" value="SEGREGATION AND CONDENSATION PROTEIN B"/>
    <property type="match status" value="1"/>
</dbReference>
<evidence type="ECO:0000256" key="3">
    <source>
        <dbReference type="ARBA" id="ARBA00022829"/>
    </source>
</evidence>
<dbReference type="InterPro" id="IPR005234">
    <property type="entry name" value="ScpB_csome_segregation"/>
</dbReference>
<protein>
    <recommendedName>
        <fullName evidence="5">Segregation and condensation protein B</fullName>
    </recommendedName>
</protein>
<reference key="2">
    <citation type="submission" date="2011-04" db="EMBL/GenBank/DDBJ databases">
        <title>Whole genome sequence of Melissococcus plutonius ATCC 35311.</title>
        <authorList>
            <person name="Okumura K."/>
            <person name="Arai R."/>
            <person name="Osaki M."/>
            <person name="Okura M."/>
            <person name="Kirikae T."/>
            <person name="Takamatsu D."/>
            <person name="Akiyama T."/>
        </authorList>
    </citation>
    <scope>NUCLEOTIDE SEQUENCE</scope>
    <source>
        <strain>ATCC 35311</strain>
    </source>
</reference>
<name>F3YAI2_MELPT</name>
<dbReference type="SUPFAM" id="SSF46785">
    <property type="entry name" value="Winged helix' DNA-binding domain"/>
    <property type="match status" value="2"/>
</dbReference>